<feature type="transmembrane region" description="Helical" evidence="1">
    <location>
        <begin position="275"/>
        <end position="295"/>
    </location>
</feature>
<proteinExistence type="predicted"/>
<feature type="transmembrane region" description="Helical" evidence="1">
    <location>
        <begin position="668"/>
        <end position="689"/>
    </location>
</feature>
<keyword evidence="1" id="KW-0812">Transmembrane</keyword>
<feature type="transmembrane region" description="Helical" evidence="1">
    <location>
        <begin position="388"/>
        <end position="409"/>
    </location>
</feature>
<feature type="transmembrane region" description="Helical" evidence="1">
    <location>
        <begin position="752"/>
        <end position="769"/>
    </location>
</feature>
<feature type="transmembrane region" description="Helical" evidence="1">
    <location>
        <begin position="544"/>
        <end position="564"/>
    </location>
</feature>
<sequence length="820" mass="92090">MEIFLLVVLIGMVLWLGNKLSDQTRQTNYRLDGFFKELSQLRSDIEASRKSTVISQEEKKIIIPEINIPPAIVQPEKVILPEPQPEIVKILQKRSRLEAEPALESVPKPPQVPQPEVEEEQPSFFENFLKNNPDLEKFIGENLINKIGIAILVLGIGYFVKFAIDKEWINEIGRVGIGILAGGILIGLAHRLRHKFAAFSSVLVGGGLAVLYFTIAIAFHQYQIFSQTAAFVLMVIITGFSIVLSVSYNRVELAVLSILGGFATPFMLSTGSGNYQVLFTYILILNVGMLVLAYLKKWNIINWIAYVFTIILYGGWLETQVVGVANPPLQGALLFATLFYIVFFLMNVINNIRRQTKFAPAEITILLSNTFLYYSAGMVILAEIRGGLYQGLFTVCVAVFNCIFAFVLYKNRNVDRNLIFLLIGLVITFISLAVPVQLEGNYITMFWALEAVLLLWLSQKSGLKLVAVSSVLVTGLMLISLVMDWRNIYTADAIVHPLPILINKAFITGLIAIISLFANLRLLRQQTEPVDFTIFELEILPYKQVLQIVLGLTIYLTGLLELNYQLLTYIDSGQSRTIILGCYNLIFINGVYFYSRQKGITLTYVLMLSLIGIVLYLAVYNPAVMALLRMHFIYGQQEFIGFLFHYLSLIAVAMLVIYGFMHQTIFDGYIQVVSTLLLWFLCAVLVYIASAELLYHVIYFNLSGTAVSSEEAMVSRMNSLITQTAKVGFPILWGICAFTLMFIGLRQKNKDLRIISLSLFTLTLLKLFIYDIRGISEGGKIAAFISLGVLLLVISFMYQNLKRIILADENAASGEEPTKQ</sequence>
<dbReference type="KEGG" id="rhoz:GXP67_19910"/>
<feature type="transmembrane region" description="Helical" evidence="1">
    <location>
        <begin position="361"/>
        <end position="382"/>
    </location>
</feature>
<dbReference type="Proteomes" id="UP000480178">
    <property type="component" value="Chromosome"/>
</dbReference>
<feature type="transmembrane region" description="Helical" evidence="1">
    <location>
        <begin position="576"/>
        <end position="594"/>
    </location>
</feature>
<evidence type="ECO:0000256" key="1">
    <source>
        <dbReference type="SAM" id="Phobius"/>
    </source>
</evidence>
<feature type="transmembrane region" description="Helical" evidence="1">
    <location>
        <begin position="231"/>
        <end position="248"/>
    </location>
</feature>
<gene>
    <name evidence="2" type="ORF">GXP67_19910</name>
</gene>
<feature type="transmembrane region" description="Helical" evidence="1">
    <location>
        <begin position="465"/>
        <end position="485"/>
    </location>
</feature>
<keyword evidence="3" id="KW-1185">Reference proteome</keyword>
<feature type="transmembrane region" description="Helical" evidence="1">
    <location>
        <begin position="196"/>
        <end position="219"/>
    </location>
</feature>
<evidence type="ECO:0000313" key="3">
    <source>
        <dbReference type="Proteomes" id="UP000480178"/>
    </source>
</evidence>
<dbReference type="PANTHER" id="PTHR38434">
    <property type="entry name" value="BLL2549 PROTEIN"/>
    <property type="match status" value="1"/>
</dbReference>
<dbReference type="RefSeq" id="WP_162444754.1">
    <property type="nucleotide sequence ID" value="NZ_CP048222.1"/>
</dbReference>
<feature type="transmembrane region" description="Helical" evidence="1">
    <location>
        <begin position="300"/>
        <end position="317"/>
    </location>
</feature>
<evidence type="ECO:0000313" key="2">
    <source>
        <dbReference type="EMBL" id="QHT68749.1"/>
    </source>
</evidence>
<dbReference type="InterPro" id="IPR019286">
    <property type="entry name" value="DUF2339_TM"/>
</dbReference>
<dbReference type="Pfam" id="PF10101">
    <property type="entry name" value="DUF2339"/>
    <property type="match status" value="1"/>
</dbReference>
<feature type="transmembrane region" description="Helical" evidence="1">
    <location>
        <begin position="143"/>
        <end position="160"/>
    </location>
</feature>
<feature type="transmembrane region" description="Helical" evidence="1">
    <location>
        <begin position="329"/>
        <end position="349"/>
    </location>
</feature>
<organism evidence="2 3">
    <name type="scientific">Rhodocytophaga rosea</name>
    <dbReference type="NCBI Taxonomy" id="2704465"/>
    <lineage>
        <taxon>Bacteria</taxon>
        <taxon>Pseudomonadati</taxon>
        <taxon>Bacteroidota</taxon>
        <taxon>Cytophagia</taxon>
        <taxon>Cytophagales</taxon>
        <taxon>Rhodocytophagaceae</taxon>
        <taxon>Rhodocytophaga</taxon>
    </lineage>
</organism>
<protein>
    <submittedName>
        <fullName evidence="2">DUF2339 domain-containing protein</fullName>
    </submittedName>
</protein>
<accession>A0A6C0GL91</accession>
<name>A0A6C0GL91_9BACT</name>
<feature type="transmembrane region" description="Helical" evidence="1">
    <location>
        <begin position="781"/>
        <end position="798"/>
    </location>
</feature>
<dbReference type="EMBL" id="CP048222">
    <property type="protein sequence ID" value="QHT68749.1"/>
    <property type="molecule type" value="Genomic_DNA"/>
</dbReference>
<keyword evidence="1" id="KW-1133">Transmembrane helix</keyword>
<reference evidence="2 3" key="1">
    <citation type="submission" date="2020-01" db="EMBL/GenBank/DDBJ databases">
        <authorList>
            <person name="Kim M.K."/>
        </authorList>
    </citation>
    <scope>NUCLEOTIDE SEQUENCE [LARGE SCALE GENOMIC DNA]</scope>
    <source>
        <strain evidence="2 3">172606-1</strain>
    </source>
</reference>
<feature type="transmembrane region" description="Helical" evidence="1">
    <location>
        <begin position="505"/>
        <end position="523"/>
    </location>
</feature>
<dbReference type="AlphaFoldDB" id="A0A6C0GL91"/>
<feature type="transmembrane region" description="Helical" evidence="1">
    <location>
        <begin position="442"/>
        <end position="458"/>
    </location>
</feature>
<keyword evidence="1" id="KW-0472">Membrane</keyword>
<dbReference type="PANTHER" id="PTHR38434:SF1">
    <property type="entry name" value="BLL2549 PROTEIN"/>
    <property type="match status" value="1"/>
</dbReference>
<feature type="transmembrane region" description="Helical" evidence="1">
    <location>
        <begin position="639"/>
        <end position="661"/>
    </location>
</feature>
<feature type="transmembrane region" description="Helical" evidence="1">
    <location>
        <begin position="601"/>
        <end position="619"/>
    </location>
</feature>
<feature type="transmembrane region" description="Helical" evidence="1">
    <location>
        <begin position="418"/>
        <end position="436"/>
    </location>
</feature>
<feature type="transmembrane region" description="Helical" evidence="1">
    <location>
        <begin position="172"/>
        <end position="190"/>
    </location>
</feature>
<feature type="transmembrane region" description="Helical" evidence="1">
    <location>
        <begin position="727"/>
        <end position="745"/>
    </location>
</feature>